<dbReference type="AlphaFoldDB" id="H7EME4"/>
<dbReference type="STRING" id="907348.TresaDRAFT_0366"/>
<dbReference type="OrthoDB" id="356676at2"/>
<dbReference type="GO" id="GO:0005886">
    <property type="term" value="C:plasma membrane"/>
    <property type="evidence" value="ECO:0007669"/>
    <property type="project" value="TreeGrafter"/>
</dbReference>
<dbReference type="PANTHER" id="PTHR30578">
    <property type="entry name" value="ELECTRON TRANSPORT COMPLEX PROTEIN RNFD"/>
    <property type="match status" value="1"/>
</dbReference>
<keyword evidence="1" id="KW-0813">Transport</keyword>
<dbReference type="Proteomes" id="UP000003571">
    <property type="component" value="Unassembled WGS sequence"/>
</dbReference>
<keyword evidence="2" id="KW-0597">Phosphoprotein</keyword>
<evidence type="ECO:0000256" key="6">
    <source>
        <dbReference type="ARBA" id="ARBA00022967"/>
    </source>
</evidence>
<evidence type="ECO:0000256" key="4">
    <source>
        <dbReference type="ARBA" id="ARBA00022643"/>
    </source>
</evidence>
<evidence type="ECO:0000256" key="1">
    <source>
        <dbReference type="ARBA" id="ARBA00022448"/>
    </source>
</evidence>
<feature type="transmembrane region" description="Helical" evidence="9">
    <location>
        <begin position="246"/>
        <end position="267"/>
    </location>
</feature>
<evidence type="ECO:0000256" key="2">
    <source>
        <dbReference type="ARBA" id="ARBA00022553"/>
    </source>
</evidence>
<feature type="transmembrane region" description="Helical" evidence="9">
    <location>
        <begin position="303"/>
        <end position="320"/>
    </location>
</feature>
<reference evidence="10 11" key="1">
    <citation type="submission" date="2011-09" db="EMBL/GenBank/DDBJ databases">
        <title>The draft genome of Treponema saccharophilum DSM 2985.</title>
        <authorList>
            <consortium name="US DOE Joint Genome Institute (JGI-PGF)"/>
            <person name="Lucas S."/>
            <person name="Copeland A."/>
            <person name="Lapidus A."/>
            <person name="Glavina del Rio T."/>
            <person name="Dalin E."/>
            <person name="Tice H."/>
            <person name="Bruce D."/>
            <person name="Goodwin L."/>
            <person name="Pitluck S."/>
            <person name="Peters L."/>
            <person name="Kyrpides N."/>
            <person name="Mavromatis K."/>
            <person name="Ivanova N."/>
            <person name="Markowitz V."/>
            <person name="Cheng J.-F."/>
            <person name="Hugenholtz P."/>
            <person name="Woyke T."/>
            <person name="Wu D."/>
            <person name="Gronow S."/>
            <person name="Wellnitz S."/>
            <person name="Brambilla E."/>
            <person name="Klenk H.-P."/>
            <person name="Eisen J.A."/>
        </authorList>
    </citation>
    <scope>NUCLEOTIDE SEQUENCE [LARGE SCALE GENOMIC DNA]</scope>
    <source>
        <strain evidence="10 11">DSM 2985</strain>
    </source>
</reference>
<evidence type="ECO:0000313" key="11">
    <source>
        <dbReference type="Proteomes" id="UP000003571"/>
    </source>
</evidence>
<protein>
    <submittedName>
        <fullName evidence="10">NQR2/RnfD/RnfE family protein</fullName>
    </submittedName>
</protein>
<keyword evidence="8 9" id="KW-0472">Membrane</keyword>
<dbReference type="eggNOG" id="COG4658">
    <property type="taxonomic scope" value="Bacteria"/>
</dbReference>
<proteinExistence type="predicted"/>
<organism evidence="10 11">
    <name type="scientific">Treponema saccharophilum DSM 2985</name>
    <dbReference type="NCBI Taxonomy" id="907348"/>
    <lineage>
        <taxon>Bacteria</taxon>
        <taxon>Pseudomonadati</taxon>
        <taxon>Spirochaetota</taxon>
        <taxon>Spirochaetia</taxon>
        <taxon>Spirochaetales</taxon>
        <taxon>Treponemataceae</taxon>
        <taxon>Treponema</taxon>
    </lineage>
</organism>
<keyword evidence="5 9" id="KW-0812">Transmembrane</keyword>
<evidence type="ECO:0000256" key="5">
    <source>
        <dbReference type="ARBA" id="ARBA00022692"/>
    </source>
</evidence>
<dbReference type="GO" id="GO:0055085">
    <property type="term" value="P:transmembrane transport"/>
    <property type="evidence" value="ECO:0007669"/>
    <property type="project" value="InterPro"/>
</dbReference>
<evidence type="ECO:0000256" key="8">
    <source>
        <dbReference type="ARBA" id="ARBA00023136"/>
    </source>
</evidence>
<keyword evidence="3" id="KW-0285">Flavoprotein</keyword>
<sequence>MSLFSGFSKKTARKSRGFERVELGPFRYLRPSVTTETYFIVAALVLQVVMLFVTGSFPSIFVICASLSAAFLSEFADADARSKDSFVWMLDLMMGISIGLLLPSTYPLVAVFFVSLCVLLVNKLVLGGFARSWVNPVAATVAVCWIVGADYFPQISITAEDLQSRNVALSLIKNGAFPMVPLDARITNFLNAKVFSVLGVSIPDGYVSLFWDSKSVIPAFRFNFLTLISSIVLFAFDVYPVLIPCLFMAVYGLLVRVVAPFLCAGPFLQGDVILAYLSSGTLFGALFILQWRGTVPMMNRGRVFYGIAAGCVAFFLVGAGTSPAGIAFTVLVMNVLSPLIQVMENRIERKYTESIVEGVPNESED</sequence>
<dbReference type="EMBL" id="AGRW01000051">
    <property type="protein sequence ID" value="EIC01229.1"/>
    <property type="molecule type" value="Genomic_DNA"/>
</dbReference>
<name>H7EME4_9SPIR</name>
<evidence type="ECO:0000256" key="3">
    <source>
        <dbReference type="ARBA" id="ARBA00022630"/>
    </source>
</evidence>
<keyword evidence="11" id="KW-1185">Reference proteome</keyword>
<feature type="transmembrane region" description="Helical" evidence="9">
    <location>
        <begin position="38"/>
        <end position="64"/>
    </location>
</feature>
<keyword evidence="6" id="KW-1278">Translocase</keyword>
<dbReference type="RefSeq" id="WP_002705462.1">
    <property type="nucleotide sequence ID" value="NZ_AGRW01000051.1"/>
</dbReference>
<evidence type="ECO:0000256" key="9">
    <source>
        <dbReference type="SAM" id="Phobius"/>
    </source>
</evidence>
<feature type="transmembrane region" description="Helical" evidence="9">
    <location>
        <begin position="133"/>
        <end position="152"/>
    </location>
</feature>
<evidence type="ECO:0000313" key="10">
    <source>
        <dbReference type="EMBL" id="EIC01229.1"/>
    </source>
</evidence>
<dbReference type="Pfam" id="PF03116">
    <property type="entry name" value="NQR2_RnfD_RnfE"/>
    <property type="match status" value="1"/>
</dbReference>
<comment type="caution">
    <text evidence="10">The sequence shown here is derived from an EMBL/GenBank/DDBJ whole genome shotgun (WGS) entry which is preliminary data.</text>
</comment>
<accession>H7EME4</accession>
<dbReference type="PATRIC" id="fig|907348.3.peg.2123"/>
<dbReference type="PANTHER" id="PTHR30578:SF0">
    <property type="entry name" value="ION-TRANSLOCATING OXIDOREDUCTASE COMPLEX SUBUNIT D"/>
    <property type="match status" value="1"/>
</dbReference>
<feature type="transmembrane region" description="Helical" evidence="9">
    <location>
        <begin position="273"/>
        <end position="291"/>
    </location>
</feature>
<keyword evidence="4" id="KW-0288">FMN</keyword>
<feature type="transmembrane region" description="Helical" evidence="9">
    <location>
        <begin position="219"/>
        <end position="239"/>
    </location>
</feature>
<gene>
    <name evidence="10" type="ORF">TresaDRAFT_0366</name>
</gene>
<evidence type="ECO:0000256" key="7">
    <source>
        <dbReference type="ARBA" id="ARBA00022989"/>
    </source>
</evidence>
<dbReference type="InterPro" id="IPR004338">
    <property type="entry name" value="NqrB/RnfD"/>
</dbReference>
<keyword evidence="7 9" id="KW-1133">Transmembrane helix</keyword>